<gene>
    <name evidence="1" type="primary">efm7</name>
    <name evidence="1" type="ORF">DAT39_004567</name>
</gene>
<accession>A0A8J4X8N6</accession>
<comment type="caution">
    <text evidence="1">The sequence shown here is derived from an EMBL/GenBank/DDBJ whole genome shotgun (WGS) entry which is preliminary data.</text>
</comment>
<evidence type="ECO:0000313" key="1">
    <source>
        <dbReference type="EMBL" id="KAF5905806.1"/>
    </source>
</evidence>
<dbReference type="EMBL" id="QNUK01000040">
    <property type="protein sequence ID" value="KAF5905806.1"/>
    <property type="molecule type" value="Genomic_DNA"/>
</dbReference>
<sequence>MRIKQMYLLELENITPLRLHLPPAYTGEFLSVLLPHIIYISYTHTQQTGSAPAAALLTSLLPRSLWAAEIPL</sequence>
<name>A0A8J4X8N6_CLAMG</name>
<organism evidence="1 2">
    <name type="scientific">Clarias magur</name>
    <name type="common">Asian catfish</name>
    <name type="synonym">Macropteronotus magur</name>
    <dbReference type="NCBI Taxonomy" id="1594786"/>
    <lineage>
        <taxon>Eukaryota</taxon>
        <taxon>Metazoa</taxon>
        <taxon>Chordata</taxon>
        <taxon>Craniata</taxon>
        <taxon>Vertebrata</taxon>
        <taxon>Euteleostomi</taxon>
        <taxon>Actinopterygii</taxon>
        <taxon>Neopterygii</taxon>
        <taxon>Teleostei</taxon>
        <taxon>Ostariophysi</taxon>
        <taxon>Siluriformes</taxon>
        <taxon>Clariidae</taxon>
        <taxon>Clarias</taxon>
    </lineage>
</organism>
<proteinExistence type="predicted"/>
<dbReference type="Proteomes" id="UP000727407">
    <property type="component" value="Unassembled WGS sequence"/>
</dbReference>
<protein>
    <submittedName>
        <fullName evidence="1">Protein N-terminal and lysine N-methyltransferase EFM7</fullName>
    </submittedName>
</protein>
<reference evidence="1" key="1">
    <citation type="submission" date="2020-07" db="EMBL/GenBank/DDBJ databases">
        <title>Clarias magur genome sequencing, assembly and annotation.</title>
        <authorList>
            <person name="Kushwaha B."/>
            <person name="Kumar R."/>
            <person name="Das P."/>
            <person name="Joshi C.G."/>
            <person name="Kumar D."/>
            <person name="Nagpure N.S."/>
            <person name="Pandey M."/>
            <person name="Agarwal S."/>
            <person name="Srivastava S."/>
            <person name="Singh M."/>
            <person name="Sahoo L."/>
            <person name="Jayasankar P."/>
            <person name="Meher P.K."/>
            <person name="Koringa P.G."/>
            <person name="Iquebal M.A."/>
            <person name="Das S.P."/>
            <person name="Bit A."/>
            <person name="Patnaik S."/>
            <person name="Patel N."/>
            <person name="Shah T.M."/>
            <person name="Hinsu A."/>
            <person name="Jena J.K."/>
        </authorList>
    </citation>
    <scope>NUCLEOTIDE SEQUENCE</scope>
    <source>
        <strain evidence="1">CIFAMagur01</strain>
        <tissue evidence="1">Testis</tissue>
    </source>
</reference>
<feature type="non-terminal residue" evidence="1">
    <location>
        <position position="72"/>
    </location>
</feature>
<dbReference type="AlphaFoldDB" id="A0A8J4X8N6"/>
<keyword evidence="2" id="KW-1185">Reference proteome</keyword>
<evidence type="ECO:0000313" key="2">
    <source>
        <dbReference type="Proteomes" id="UP000727407"/>
    </source>
</evidence>